<dbReference type="Gene3D" id="3.30.70.270">
    <property type="match status" value="1"/>
</dbReference>
<dbReference type="RefSeq" id="WP_232182241.1">
    <property type="nucleotide sequence ID" value="NZ_JAIOAP010000001.1"/>
</dbReference>
<comment type="cofactor">
    <cofactor evidence="2">
        <name>Mg(2+)</name>
        <dbReference type="ChEBI" id="CHEBI:18420"/>
    </cofactor>
    <text evidence="2">Binds 2 magnesium ions per subunit.</text>
</comment>
<evidence type="ECO:0000313" key="4">
    <source>
        <dbReference type="EMBL" id="MEQ4481249.1"/>
    </source>
</evidence>
<comment type="caution">
    <text evidence="4">The sequence shown here is derived from an EMBL/GenBank/DDBJ whole genome shotgun (WGS) entry which is preliminary data.</text>
</comment>
<evidence type="ECO:0000259" key="3">
    <source>
        <dbReference type="PROSITE" id="PS50173"/>
    </source>
</evidence>
<keyword evidence="2" id="KW-0479">Metal-binding</keyword>
<keyword evidence="2 4" id="KW-0548">Nucleotidyltransferase</keyword>
<comment type="similarity">
    <text evidence="1 2">Belongs to the DNA polymerase type-Y family.</text>
</comment>
<feature type="site" description="Substrate discrimination" evidence="2">
    <location>
        <position position="18"/>
    </location>
</feature>
<feature type="binding site" evidence="2">
    <location>
        <position position="13"/>
    </location>
    <ligand>
        <name>Mg(2+)</name>
        <dbReference type="ChEBI" id="CHEBI:18420"/>
    </ligand>
</feature>
<evidence type="ECO:0000313" key="5">
    <source>
        <dbReference type="Proteomes" id="UP001493487"/>
    </source>
</evidence>
<keyword evidence="2" id="KW-0234">DNA repair</keyword>
<dbReference type="Gene3D" id="3.30.1490.100">
    <property type="entry name" value="DNA polymerase, Y-family, little finger domain"/>
    <property type="match status" value="1"/>
</dbReference>
<evidence type="ECO:0000256" key="1">
    <source>
        <dbReference type="ARBA" id="ARBA00010945"/>
    </source>
</evidence>
<keyword evidence="2" id="KW-0239">DNA-directed DNA polymerase</keyword>
<comment type="subcellular location">
    <subcellularLocation>
        <location evidence="2">Cytoplasm</location>
    </subcellularLocation>
</comment>
<accession>A0ABV1KME5</accession>
<dbReference type="NCBIfam" id="NF002848">
    <property type="entry name" value="PRK03103.1"/>
    <property type="match status" value="1"/>
</dbReference>
<dbReference type="SUPFAM" id="SSF56672">
    <property type="entry name" value="DNA/RNA polymerases"/>
    <property type="match status" value="1"/>
</dbReference>
<keyword evidence="2" id="KW-0460">Magnesium</keyword>
<dbReference type="Gene3D" id="3.40.1170.60">
    <property type="match status" value="1"/>
</dbReference>
<feature type="domain" description="UmuC" evidence="3">
    <location>
        <begin position="9"/>
        <end position="194"/>
    </location>
</feature>
<keyword evidence="2 4" id="KW-0808">Transferase</keyword>
<organism evidence="4 5">
    <name type="scientific">Cohnella silvisoli</name>
    <dbReference type="NCBI Taxonomy" id="2873699"/>
    <lineage>
        <taxon>Bacteria</taxon>
        <taxon>Bacillati</taxon>
        <taxon>Bacillota</taxon>
        <taxon>Bacilli</taxon>
        <taxon>Bacillales</taxon>
        <taxon>Paenibacillaceae</taxon>
        <taxon>Cohnella</taxon>
    </lineage>
</organism>
<dbReference type="EC" id="2.7.7.7" evidence="2"/>
<dbReference type="InterPro" id="IPR036775">
    <property type="entry name" value="DNA_pol_Y-fam_lit_finger_sf"/>
</dbReference>
<keyword evidence="2" id="KW-0515">Mutator protein</keyword>
<dbReference type="InterPro" id="IPR043502">
    <property type="entry name" value="DNA/RNA_pol_sf"/>
</dbReference>
<feature type="active site" evidence="2">
    <location>
        <position position="110"/>
    </location>
</feature>
<dbReference type="InterPro" id="IPR001126">
    <property type="entry name" value="UmuC"/>
</dbReference>
<dbReference type="HAMAP" id="MF_01113">
    <property type="entry name" value="DNApol_IV"/>
    <property type="match status" value="1"/>
</dbReference>
<keyword evidence="5" id="KW-1185">Reference proteome</keyword>
<gene>
    <name evidence="2" type="primary">dinB</name>
    <name evidence="4" type="ORF">QJS35_02445</name>
</gene>
<reference evidence="4 5" key="1">
    <citation type="journal article" date="2023" name="Genome Announc.">
        <title>Pan-Genome Analyses of the Genus Cohnella and Proposal of the Novel Species Cohnella silvisoli sp. nov., Isolated from Forest Soil.</title>
        <authorList>
            <person name="Wang C."/>
            <person name="Mao L."/>
            <person name="Bao G."/>
            <person name="Zhu H."/>
        </authorList>
    </citation>
    <scope>NUCLEOTIDE SEQUENCE [LARGE SCALE GENOMIC DNA]</scope>
    <source>
        <strain evidence="4 5">NL03-T5-1</strain>
    </source>
</reference>
<dbReference type="PANTHER" id="PTHR11076">
    <property type="entry name" value="DNA REPAIR POLYMERASE UMUC / TRANSFERASE FAMILY MEMBER"/>
    <property type="match status" value="1"/>
</dbReference>
<dbReference type="PANTHER" id="PTHR11076:SF35">
    <property type="entry name" value="DNA REPAIR PROTEIN HOMOLOG YOBH"/>
    <property type="match status" value="1"/>
</dbReference>
<feature type="binding site" evidence="2">
    <location>
        <position position="109"/>
    </location>
    <ligand>
        <name>Mg(2+)</name>
        <dbReference type="ChEBI" id="CHEBI:18420"/>
    </ligand>
</feature>
<comment type="subunit">
    <text evidence="2">Monomer.</text>
</comment>
<keyword evidence="2" id="KW-0235">DNA replication</keyword>
<keyword evidence="2" id="KW-0238">DNA-binding</keyword>
<dbReference type="Gene3D" id="1.10.150.20">
    <property type="entry name" value="5' to 3' exonuclease, C-terminal subdomain"/>
    <property type="match status" value="1"/>
</dbReference>
<dbReference type="InterPro" id="IPR022880">
    <property type="entry name" value="DNApol_IV"/>
</dbReference>
<comment type="function">
    <text evidence="2">Poorly processive, error-prone DNA polymerase involved in untargeted mutagenesis. Copies undamaged DNA at stalled replication forks, which arise in vivo from mismatched or misaligned primer ends. These misaligned primers can be extended by PolIV. Exhibits no 3'-5' exonuclease (proofreading) activity. May be involved in translesional synthesis, in conjunction with the beta clamp from PolIII.</text>
</comment>
<sequence>MGNSADRVILLADCQSFYASVEKADNPQYAHKPLVVAGDPERRSGIILAACPLAKQFGVTTAETLRGALGKCPDLVVVKPRMQHYIDVSMLITNILLTYSDLVEPYSIDEQFIDITGSRKLFGTPMEIAQAIQERVRMATGVYTRLGISYSKVTAKMACDLWAKKNESGLFELSKENLPDQLWTQPAGRLFMVGSRMAAHFATMGFTTIGDIAQTPLAVLKQIMRNRFNRNCDIDAELYWRLANGADDSPVSPHTHKEAPKSVGHQMTLPRDYRKFEEIQVVLLELAELVCQRCRSLGCMGFVVSVGCYGVNYESPGGFSRQMKMVEPTNATNQVYQAAVKLFKEHWERLPVRRVAVGLSQLSREEEYQISLFDERERFRTLEKTTDALKRKYGNTAIMRAVSITEAGQAKERAGKIGGHYK</sequence>
<dbReference type="InterPro" id="IPR017961">
    <property type="entry name" value="DNA_pol_Y-fam_little_finger"/>
</dbReference>
<keyword evidence="2" id="KW-0227">DNA damage</keyword>
<name>A0ABV1KME5_9BACL</name>
<dbReference type="PROSITE" id="PS50173">
    <property type="entry name" value="UMUC"/>
    <property type="match status" value="1"/>
</dbReference>
<dbReference type="CDD" id="cd03586">
    <property type="entry name" value="PolY_Pol_IV_kappa"/>
    <property type="match status" value="1"/>
</dbReference>
<dbReference type="InterPro" id="IPR050116">
    <property type="entry name" value="DNA_polymerase-Y"/>
</dbReference>
<comment type="catalytic activity">
    <reaction evidence="2">
        <text>DNA(n) + a 2'-deoxyribonucleoside 5'-triphosphate = DNA(n+1) + diphosphate</text>
        <dbReference type="Rhea" id="RHEA:22508"/>
        <dbReference type="Rhea" id="RHEA-COMP:17339"/>
        <dbReference type="Rhea" id="RHEA-COMP:17340"/>
        <dbReference type="ChEBI" id="CHEBI:33019"/>
        <dbReference type="ChEBI" id="CHEBI:61560"/>
        <dbReference type="ChEBI" id="CHEBI:173112"/>
        <dbReference type="EC" id="2.7.7.7"/>
    </reaction>
</comment>
<keyword evidence="2" id="KW-0963">Cytoplasm</keyword>
<evidence type="ECO:0000256" key="2">
    <source>
        <dbReference type="HAMAP-Rule" id="MF_01113"/>
    </source>
</evidence>
<dbReference type="Pfam" id="PF11799">
    <property type="entry name" value="IMS_C"/>
    <property type="match status" value="1"/>
</dbReference>
<dbReference type="InterPro" id="IPR043128">
    <property type="entry name" value="Rev_trsase/Diguanyl_cyclase"/>
</dbReference>
<protein>
    <recommendedName>
        <fullName evidence="2">DNA polymerase IV</fullName>
        <shortName evidence="2">Pol IV</shortName>
        <ecNumber evidence="2">2.7.7.7</ecNumber>
    </recommendedName>
</protein>
<dbReference type="GO" id="GO:0003887">
    <property type="term" value="F:DNA-directed DNA polymerase activity"/>
    <property type="evidence" value="ECO:0007669"/>
    <property type="project" value="UniProtKB-EC"/>
</dbReference>
<dbReference type="EMBL" id="JASKHM010000001">
    <property type="protein sequence ID" value="MEQ4481249.1"/>
    <property type="molecule type" value="Genomic_DNA"/>
</dbReference>
<proteinExistence type="inferred from homology"/>
<dbReference type="Proteomes" id="UP001493487">
    <property type="component" value="Unassembled WGS sequence"/>
</dbReference>
<dbReference type="SUPFAM" id="SSF100879">
    <property type="entry name" value="Lesion bypass DNA polymerase (Y-family), little finger domain"/>
    <property type="match status" value="1"/>
</dbReference>
<dbReference type="Pfam" id="PF00817">
    <property type="entry name" value="IMS"/>
    <property type="match status" value="1"/>
</dbReference>